<protein>
    <submittedName>
        <fullName evidence="4">Glycosyltransferase family 4 protein</fullName>
        <ecNumber evidence="4">2.4.-.-</ecNumber>
    </submittedName>
</protein>
<evidence type="ECO:0000256" key="1">
    <source>
        <dbReference type="ARBA" id="ARBA00022679"/>
    </source>
</evidence>
<dbReference type="Pfam" id="PF13439">
    <property type="entry name" value="Glyco_transf_4"/>
    <property type="match status" value="1"/>
</dbReference>
<dbReference type="RefSeq" id="WP_341367945.1">
    <property type="nucleotide sequence ID" value="NZ_CP150951.2"/>
</dbReference>
<organism evidence="4 5">
    <name type="scientific">Yoonia phaeophyticola</name>
    <dbReference type="NCBI Taxonomy" id="3137369"/>
    <lineage>
        <taxon>Bacteria</taxon>
        <taxon>Pseudomonadati</taxon>
        <taxon>Pseudomonadota</taxon>
        <taxon>Alphaproteobacteria</taxon>
        <taxon>Rhodobacterales</taxon>
        <taxon>Paracoccaceae</taxon>
        <taxon>Yoonia</taxon>
    </lineage>
</organism>
<dbReference type="PANTHER" id="PTHR46401">
    <property type="entry name" value="GLYCOSYLTRANSFERASE WBBK-RELATED"/>
    <property type="match status" value="1"/>
</dbReference>
<dbReference type="InterPro" id="IPR028098">
    <property type="entry name" value="Glyco_trans_4-like_N"/>
</dbReference>
<sequence>MNKCKAAFAIPGDIETLTGGYIYDRKVLTRLRAQGHDISHIALPGTFPEPPAADMDAAFASLGHLPADRPVIIDGLAFGALDPTRVAAIKAPIVALIHHPLAKENGLAPLRQKQLHETERANLGHAAQVIVPSPHTAAILTEEYNVPLSKISVARPGTDQPHDVEKPAHPPLLLSVGIQLPRKGHDVLLKALAAIQDLDWQAKIVGSALDPAFANALEELRQSLGLADRVVLTGKIDQEALGALYRKATIFALATRYEGYGIVFDEALAHGLPIISCAAGAVIDTVPKGAGVLVPPDDPDAFAAALRRVLTEQTTRHDMAMVARTAGRNLPGWDDTAEVFQAALARITQSQRATTT</sequence>
<keyword evidence="5" id="KW-1185">Reference proteome</keyword>
<keyword evidence="4" id="KW-0328">Glycosyltransferase</keyword>
<proteinExistence type="predicted"/>
<dbReference type="Proteomes" id="UP001440612">
    <property type="component" value="Chromosome"/>
</dbReference>
<dbReference type="Gene3D" id="3.40.50.2000">
    <property type="entry name" value="Glycogen Phosphorylase B"/>
    <property type="match status" value="2"/>
</dbReference>
<dbReference type="CDD" id="cd03801">
    <property type="entry name" value="GT4_PimA-like"/>
    <property type="match status" value="1"/>
</dbReference>
<name>A0ABZ2V5J6_9RHOB</name>
<reference evidence="5" key="1">
    <citation type="submission" date="2024-04" db="EMBL/GenBank/DDBJ databases">
        <title>Phylogenomic analyses of a clade within the roseobacter group suggest taxonomic reassignments of species of the genera Aestuariivita, Citreicella, Loktanella, Nautella, Pelagibaca, Ruegeria, Thalassobius, Thiobacimonas and Tropicibacter, and the proposal o.</title>
        <authorList>
            <person name="Jeon C.O."/>
        </authorList>
    </citation>
    <scope>NUCLEOTIDE SEQUENCE [LARGE SCALE GENOMIC DNA]</scope>
    <source>
        <strain evidence="5">BS5-3</strain>
    </source>
</reference>
<accession>A0ABZ2V5J6</accession>
<evidence type="ECO:0000313" key="4">
    <source>
        <dbReference type="EMBL" id="WZC49835.1"/>
    </source>
</evidence>
<dbReference type="EMBL" id="CP150951">
    <property type="protein sequence ID" value="WZC49835.1"/>
    <property type="molecule type" value="Genomic_DNA"/>
</dbReference>
<keyword evidence="1 4" id="KW-0808">Transferase</keyword>
<gene>
    <name evidence="4" type="ORF">AABB29_04080</name>
</gene>
<dbReference type="GO" id="GO:0016757">
    <property type="term" value="F:glycosyltransferase activity"/>
    <property type="evidence" value="ECO:0007669"/>
    <property type="project" value="UniProtKB-KW"/>
</dbReference>
<dbReference type="InterPro" id="IPR001296">
    <property type="entry name" value="Glyco_trans_1"/>
</dbReference>
<dbReference type="Pfam" id="PF00534">
    <property type="entry name" value="Glycos_transf_1"/>
    <property type="match status" value="1"/>
</dbReference>
<evidence type="ECO:0000259" key="3">
    <source>
        <dbReference type="Pfam" id="PF13439"/>
    </source>
</evidence>
<feature type="domain" description="Glycosyltransferase subfamily 4-like N-terminal" evidence="3">
    <location>
        <begin position="40"/>
        <end position="159"/>
    </location>
</feature>
<feature type="domain" description="Glycosyl transferase family 1" evidence="2">
    <location>
        <begin position="163"/>
        <end position="323"/>
    </location>
</feature>
<dbReference type="PANTHER" id="PTHR46401:SF2">
    <property type="entry name" value="GLYCOSYLTRANSFERASE WBBK-RELATED"/>
    <property type="match status" value="1"/>
</dbReference>
<dbReference type="EC" id="2.4.-.-" evidence="4"/>
<dbReference type="SUPFAM" id="SSF53756">
    <property type="entry name" value="UDP-Glycosyltransferase/glycogen phosphorylase"/>
    <property type="match status" value="1"/>
</dbReference>
<evidence type="ECO:0000259" key="2">
    <source>
        <dbReference type="Pfam" id="PF00534"/>
    </source>
</evidence>
<evidence type="ECO:0000313" key="5">
    <source>
        <dbReference type="Proteomes" id="UP001440612"/>
    </source>
</evidence>